<dbReference type="EMBL" id="CAEY01000437">
    <property type="status" value="NOT_ANNOTATED_CDS"/>
    <property type="molecule type" value="Genomic_DNA"/>
</dbReference>
<reference evidence="2" key="1">
    <citation type="submission" date="2011-08" db="EMBL/GenBank/DDBJ databases">
        <authorList>
            <person name="Rombauts S."/>
        </authorList>
    </citation>
    <scope>NUCLEOTIDE SEQUENCE</scope>
    <source>
        <strain evidence="2">London</strain>
    </source>
</reference>
<dbReference type="HOGENOM" id="CLU_3385321_0_0_1"/>
<name>T1JQ62_TETUR</name>
<dbReference type="Proteomes" id="UP000015104">
    <property type="component" value="Unassembled WGS sequence"/>
</dbReference>
<proteinExistence type="predicted"/>
<sequence length="33" mass="3975">MGFIPMATFQICFCLQNFNPFWLLMTVTFIDKR</sequence>
<organism evidence="1 2">
    <name type="scientific">Tetranychus urticae</name>
    <name type="common">Two-spotted spider mite</name>
    <dbReference type="NCBI Taxonomy" id="32264"/>
    <lineage>
        <taxon>Eukaryota</taxon>
        <taxon>Metazoa</taxon>
        <taxon>Ecdysozoa</taxon>
        <taxon>Arthropoda</taxon>
        <taxon>Chelicerata</taxon>
        <taxon>Arachnida</taxon>
        <taxon>Acari</taxon>
        <taxon>Acariformes</taxon>
        <taxon>Trombidiformes</taxon>
        <taxon>Prostigmata</taxon>
        <taxon>Eleutherengona</taxon>
        <taxon>Raphignathae</taxon>
        <taxon>Tetranychoidea</taxon>
        <taxon>Tetranychidae</taxon>
        <taxon>Tetranychus</taxon>
    </lineage>
</organism>
<dbReference type="AlphaFoldDB" id="T1JQ62"/>
<evidence type="ECO:0000313" key="2">
    <source>
        <dbReference type="Proteomes" id="UP000015104"/>
    </source>
</evidence>
<protein>
    <submittedName>
        <fullName evidence="1">Uncharacterized protein</fullName>
    </submittedName>
</protein>
<evidence type="ECO:0000313" key="1">
    <source>
        <dbReference type="EnsemblMetazoa" id="tetur01g02050.1"/>
    </source>
</evidence>
<accession>T1JQ62</accession>
<keyword evidence="2" id="KW-1185">Reference proteome</keyword>
<dbReference type="EnsemblMetazoa" id="tetur01g02050.1">
    <property type="protein sequence ID" value="tetur01g02050.1"/>
    <property type="gene ID" value="tetur01g02050"/>
</dbReference>
<reference evidence="1" key="2">
    <citation type="submission" date="2015-06" db="UniProtKB">
        <authorList>
            <consortium name="EnsemblMetazoa"/>
        </authorList>
    </citation>
    <scope>IDENTIFICATION</scope>
</reference>